<dbReference type="NCBIfam" id="NF006681">
    <property type="entry name" value="PRK09229.1-2"/>
    <property type="match status" value="1"/>
</dbReference>
<dbReference type="InterPro" id="IPR032466">
    <property type="entry name" value="Metal_Hydrolase"/>
</dbReference>
<evidence type="ECO:0000259" key="6">
    <source>
        <dbReference type="Pfam" id="PF22429"/>
    </source>
</evidence>
<dbReference type="EC" id="3.5.3.13" evidence="7"/>
<dbReference type="GO" id="GO:0050416">
    <property type="term" value="F:formimidoylglutamate deiminase activity"/>
    <property type="evidence" value="ECO:0007669"/>
    <property type="project" value="UniProtKB-EC"/>
</dbReference>
<keyword evidence="2" id="KW-0479">Metal-binding</keyword>
<dbReference type="GO" id="GO:0019239">
    <property type="term" value="F:deaminase activity"/>
    <property type="evidence" value="ECO:0007669"/>
    <property type="project" value="TreeGrafter"/>
</dbReference>
<dbReference type="PANTHER" id="PTHR11271:SF48">
    <property type="entry name" value="AMIDOHYDROLASE-RELATED DOMAIN-CONTAINING PROTEIN"/>
    <property type="match status" value="1"/>
</dbReference>
<dbReference type="GO" id="GO:0046872">
    <property type="term" value="F:metal ion binding"/>
    <property type="evidence" value="ECO:0007669"/>
    <property type="project" value="UniProtKB-KW"/>
</dbReference>
<reference evidence="8 9" key="1">
    <citation type="journal article" date="2021" name="Microbiol. Resour. Announc.">
        <title>Draft Genome Sequence of Coralloluteibacterium stylophorae LMG 29479T.</title>
        <authorList>
            <person name="Karlyshev A.V."/>
            <person name="Kudryashova E.B."/>
            <person name="Ariskina E.V."/>
            <person name="Conroy A.P."/>
            <person name="Abidueva E.Y."/>
        </authorList>
    </citation>
    <scope>NUCLEOTIDE SEQUENCE [LARGE SCALE GENOMIC DNA]</scope>
    <source>
        <strain evidence="8 9">LMG 29479</strain>
    </source>
</reference>
<comment type="cofactor">
    <cofactor evidence="1">
        <name>Zn(2+)</name>
        <dbReference type="ChEBI" id="CHEBI:29105"/>
    </cofactor>
</comment>
<dbReference type="InterPro" id="IPR010252">
    <property type="entry name" value="HutF"/>
</dbReference>
<name>A0A8J7VSL0_9GAMM</name>
<evidence type="ECO:0000313" key="9">
    <source>
        <dbReference type="Proteomes" id="UP000675747"/>
    </source>
</evidence>
<protein>
    <submittedName>
        <fullName evidence="7">Formimidoylglutamate deiminase</fullName>
        <ecNumber evidence="7">3.5.3.13</ecNumber>
    </submittedName>
</protein>
<comment type="caution">
    <text evidence="7">The sequence shown here is derived from an EMBL/GenBank/DDBJ whole genome shotgun (WGS) entry which is preliminary data.</text>
</comment>
<evidence type="ECO:0000259" key="5">
    <source>
        <dbReference type="Pfam" id="PF01979"/>
    </source>
</evidence>
<dbReference type="InterPro" id="IPR051607">
    <property type="entry name" value="Metallo-dep_hydrolases"/>
</dbReference>
<dbReference type="EMBL" id="JAGQFT010000048">
    <property type="protein sequence ID" value="MBR0562377.1"/>
    <property type="molecule type" value="Genomic_DNA"/>
</dbReference>
<dbReference type="SUPFAM" id="SSF51338">
    <property type="entry name" value="Composite domain of metallo-dependent hydrolases"/>
    <property type="match status" value="1"/>
</dbReference>
<dbReference type="EMBL" id="JAGQFT020000001">
    <property type="protein sequence ID" value="MBS7455579.1"/>
    <property type="molecule type" value="Genomic_DNA"/>
</dbReference>
<gene>
    <name evidence="8" type="ORF">KB893_000315</name>
    <name evidence="7" type="ORF">KB893_07605</name>
</gene>
<evidence type="ECO:0000256" key="1">
    <source>
        <dbReference type="ARBA" id="ARBA00001947"/>
    </source>
</evidence>
<dbReference type="NCBIfam" id="NF006684">
    <property type="entry name" value="PRK09229.1-5"/>
    <property type="match status" value="1"/>
</dbReference>
<dbReference type="Pfam" id="PF22429">
    <property type="entry name" value="HutF_N"/>
    <property type="match status" value="1"/>
</dbReference>
<feature type="domain" description="Formimidoylglutamate deiminase N-terminal" evidence="6">
    <location>
        <begin position="10"/>
        <end position="48"/>
    </location>
</feature>
<evidence type="ECO:0000313" key="8">
    <source>
        <dbReference type="EMBL" id="MBS7455579.1"/>
    </source>
</evidence>
<dbReference type="Pfam" id="PF01979">
    <property type="entry name" value="Amidohydro_1"/>
    <property type="match status" value="1"/>
</dbReference>
<evidence type="ECO:0000313" key="7">
    <source>
        <dbReference type="EMBL" id="MBR0562377.1"/>
    </source>
</evidence>
<dbReference type="GO" id="GO:0005829">
    <property type="term" value="C:cytosol"/>
    <property type="evidence" value="ECO:0007669"/>
    <property type="project" value="TreeGrafter"/>
</dbReference>
<feature type="domain" description="Amidohydrolase-related" evidence="5">
    <location>
        <begin position="51"/>
        <end position="430"/>
    </location>
</feature>
<reference evidence="7" key="2">
    <citation type="submission" date="2021-04" db="EMBL/GenBank/DDBJ databases">
        <authorList>
            <person name="Karlyshev A.V."/>
        </authorList>
    </citation>
    <scope>NUCLEOTIDE SEQUENCE</scope>
    <source>
        <strain evidence="7">LMG 29479</strain>
    </source>
</reference>
<dbReference type="PANTHER" id="PTHR11271">
    <property type="entry name" value="GUANINE DEAMINASE"/>
    <property type="match status" value="1"/>
</dbReference>
<keyword evidence="9" id="KW-1185">Reference proteome</keyword>
<dbReference type="Gene3D" id="3.20.20.140">
    <property type="entry name" value="Metal-dependent hydrolases"/>
    <property type="match status" value="1"/>
</dbReference>
<dbReference type="InterPro" id="IPR006680">
    <property type="entry name" value="Amidohydro-rel"/>
</dbReference>
<keyword evidence="4" id="KW-0862">Zinc</keyword>
<evidence type="ECO:0000256" key="4">
    <source>
        <dbReference type="ARBA" id="ARBA00022833"/>
    </source>
</evidence>
<organism evidence="7">
    <name type="scientific">Coralloluteibacterium stylophorae</name>
    <dbReference type="NCBI Taxonomy" id="1776034"/>
    <lineage>
        <taxon>Bacteria</taxon>
        <taxon>Pseudomonadati</taxon>
        <taxon>Pseudomonadota</taxon>
        <taxon>Gammaproteobacteria</taxon>
        <taxon>Lysobacterales</taxon>
        <taxon>Lysobacteraceae</taxon>
        <taxon>Coralloluteibacterium</taxon>
    </lineage>
</organism>
<dbReference type="NCBIfam" id="NF006683">
    <property type="entry name" value="PRK09229.1-4"/>
    <property type="match status" value="1"/>
</dbReference>
<dbReference type="NCBIfam" id="TIGR02022">
    <property type="entry name" value="hutF"/>
    <property type="match status" value="1"/>
</dbReference>
<evidence type="ECO:0000256" key="2">
    <source>
        <dbReference type="ARBA" id="ARBA00022723"/>
    </source>
</evidence>
<dbReference type="InterPro" id="IPR055156">
    <property type="entry name" value="HutF-like_N"/>
</dbReference>
<dbReference type="SUPFAM" id="SSF51556">
    <property type="entry name" value="Metallo-dependent hydrolases"/>
    <property type="match status" value="1"/>
</dbReference>
<dbReference type="Gene3D" id="2.30.40.10">
    <property type="entry name" value="Urease, subunit C, domain 1"/>
    <property type="match status" value="1"/>
</dbReference>
<dbReference type="AlphaFoldDB" id="A0A8J7VSL0"/>
<dbReference type="Proteomes" id="UP000675747">
    <property type="component" value="Unassembled WGS sequence"/>
</dbReference>
<proteinExistence type="predicted"/>
<evidence type="ECO:0000256" key="3">
    <source>
        <dbReference type="ARBA" id="ARBA00022801"/>
    </source>
</evidence>
<dbReference type="RefSeq" id="WP_211926321.1">
    <property type="nucleotide sequence ID" value="NZ_JAGQFT020000001.1"/>
</dbReference>
<dbReference type="InterPro" id="IPR011059">
    <property type="entry name" value="Metal-dep_hydrolase_composite"/>
</dbReference>
<sequence length="456" mass="48242">MSDPEIQRFHLERALLPEGWARDVALEARDGRIVRVEAGATADARAERLAIALPGLGNLHSHAFQRGMAGLAEHGGGRGDSFWTWRELMYRFLARLDPERMQAIAAMAYVEMLESGFTRVGEFHYLHHDSDGRPYADRAEMAARLAAAAQDTGIGLTLLPVFYAHAGFGGAPPSPAQRRLVHDVDGFSALLEASATALRALPDAVLGLAPHSLRAVTPEELGALLPLAAGPVHIHIAEQVKEVEDCVAWSGQRPVAWLLDHAEIGPRWCLVHATHMDAGECARLAASGAVAGLCPITEANLGDGLFPMRDFVAAGGRFGVGSDSNVLIDAAEELRLLEYGQRLAARARNVLVPDGRGSSGRFLYAGALAGGAQALGASAGLAVGAAADLVELDAAHPALAARDGDALLDSLVFAARGGAVRTVWRRGRRVVADGRHRNRDAVAARFTAAVAGLLRD</sequence>
<keyword evidence="3 7" id="KW-0378">Hydrolase</keyword>
<accession>A0A8J7VSL0</accession>